<protein>
    <submittedName>
        <fullName evidence="1">Uncharacterized protein</fullName>
    </submittedName>
</protein>
<accession>A0ABQ4K6N8</accession>
<evidence type="ECO:0000313" key="2">
    <source>
        <dbReference type="Proteomes" id="UP000680279"/>
    </source>
</evidence>
<name>A0ABQ4K6N8_9BACI</name>
<evidence type="ECO:0000313" key="1">
    <source>
        <dbReference type="EMBL" id="GIN21404.1"/>
    </source>
</evidence>
<comment type="caution">
    <text evidence="1">The sequence shown here is derived from an EMBL/GenBank/DDBJ whole genome shotgun (WGS) entry which is preliminary data.</text>
</comment>
<organism evidence="1 2">
    <name type="scientific">Siminovitchia fordii</name>
    <dbReference type="NCBI Taxonomy" id="254759"/>
    <lineage>
        <taxon>Bacteria</taxon>
        <taxon>Bacillati</taxon>
        <taxon>Bacillota</taxon>
        <taxon>Bacilli</taxon>
        <taxon>Bacillales</taxon>
        <taxon>Bacillaceae</taxon>
        <taxon>Siminovitchia</taxon>
    </lineage>
</organism>
<proteinExistence type="predicted"/>
<reference evidence="1 2" key="1">
    <citation type="submission" date="2021-03" db="EMBL/GenBank/DDBJ databases">
        <title>Antimicrobial resistance genes in bacteria isolated from Japanese honey, and their potential for conferring macrolide and lincosamide resistance in the American foulbrood pathogen Paenibacillus larvae.</title>
        <authorList>
            <person name="Okamoto M."/>
            <person name="Kumagai M."/>
            <person name="Kanamori H."/>
            <person name="Takamatsu D."/>
        </authorList>
    </citation>
    <scope>NUCLEOTIDE SEQUENCE [LARGE SCALE GENOMIC DNA]</scope>
    <source>
        <strain evidence="1 2">J1TS3</strain>
    </source>
</reference>
<sequence>MIPILNDDEEKQLASRFYKLNKYTGLNHNYIVDKRTNELVKIISGQAIMHQVNKDLDKLTAKDFFTKYEI</sequence>
<keyword evidence="2" id="KW-1185">Reference proteome</keyword>
<dbReference type="Proteomes" id="UP000680279">
    <property type="component" value="Unassembled WGS sequence"/>
</dbReference>
<dbReference type="EMBL" id="BOQT01000008">
    <property type="protein sequence ID" value="GIN21404.1"/>
    <property type="molecule type" value="Genomic_DNA"/>
</dbReference>
<gene>
    <name evidence="1" type="ORF">J1TS3_25380</name>
</gene>